<dbReference type="GO" id="GO:0005634">
    <property type="term" value="C:nucleus"/>
    <property type="evidence" value="ECO:0007669"/>
    <property type="project" value="UniProtKB-SubCell"/>
</dbReference>
<dbReference type="PANTHER" id="PTHR47338">
    <property type="entry name" value="ZN(II)2CYS6 TRANSCRIPTION FACTOR (EUROFUNG)-RELATED"/>
    <property type="match status" value="1"/>
</dbReference>
<dbReference type="CDD" id="cd12148">
    <property type="entry name" value="fungal_TF_MHR"/>
    <property type="match status" value="1"/>
</dbReference>
<feature type="region of interest" description="Disordered" evidence="6">
    <location>
        <begin position="580"/>
        <end position="603"/>
    </location>
</feature>
<dbReference type="PANTHER" id="PTHR47338:SF5">
    <property type="entry name" value="ZN(II)2CYS6 TRANSCRIPTION FACTOR (EUROFUNG)"/>
    <property type="match status" value="1"/>
</dbReference>
<feature type="region of interest" description="Disordered" evidence="6">
    <location>
        <begin position="713"/>
        <end position="770"/>
    </location>
</feature>
<feature type="compositionally biased region" description="Low complexity" evidence="6">
    <location>
        <begin position="1142"/>
        <end position="1151"/>
    </location>
</feature>
<feature type="region of interest" description="Disordered" evidence="6">
    <location>
        <begin position="1"/>
        <end position="185"/>
    </location>
</feature>
<dbReference type="SMART" id="SM00906">
    <property type="entry name" value="Fungal_trans"/>
    <property type="match status" value="1"/>
</dbReference>
<dbReference type="Pfam" id="PF00172">
    <property type="entry name" value="Zn_clus"/>
    <property type="match status" value="1"/>
</dbReference>
<feature type="compositionally biased region" description="Polar residues" evidence="6">
    <location>
        <begin position="68"/>
        <end position="78"/>
    </location>
</feature>
<keyword evidence="5" id="KW-0539">Nucleus</keyword>
<feature type="compositionally biased region" description="Low complexity" evidence="6">
    <location>
        <begin position="1577"/>
        <end position="1586"/>
    </location>
</feature>
<dbReference type="GO" id="GO:0000981">
    <property type="term" value="F:DNA-binding transcription factor activity, RNA polymerase II-specific"/>
    <property type="evidence" value="ECO:0007669"/>
    <property type="project" value="InterPro"/>
</dbReference>
<name>A0A9W8IFL8_9FUNG</name>
<evidence type="ECO:0000256" key="3">
    <source>
        <dbReference type="ARBA" id="ARBA00023015"/>
    </source>
</evidence>
<feature type="compositionally biased region" description="Basic and acidic residues" evidence="6">
    <location>
        <begin position="154"/>
        <end position="170"/>
    </location>
</feature>
<dbReference type="CDD" id="cd00067">
    <property type="entry name" value="GAL4"/>
    <property type="match status" value="1"/>
</dbReference>
<feature type="compositionally biased region" description="Pro residues" evidence="6">
    <location>
        <begin position="1473"/>
        <end position="1487"/>
    </location>
</feature>
<feature type="compositionally biased region" description="Low complexity" evidence="6">
    <location>
        <begin position="732"/>
        <end position="743"/>
    </location>
</feature>
<comment type="caution">
    <text evidence="8">The sequence shown here is derived from an EMBL/GenBank/DDBJ whole genome shotgun (WGS) entry which is preliminary data.</text>
</comment>
<feature type="compositionally biased region" description="Polar residues" evidence="6">
    <location>
        <begin position="833"/>
        <end position="855"/>
    </location>
</feature>
<feature type="region of interest" description="Disordered" evidence="6">
    <location>
        <begin position="1094"/>
        <end position="1162"/>
    </location>
</feature>
<dbReference type="PROSITE" id="PS50048">
    <property type="entry name" value="ZN2_CY6_FUNGAL_2"/>
    <property type="match status" value="1"/>
</dbReference>
<feature type="region of interest" description="Disordered" evidence="6">
    <location>
        <begin position="286"/>
        <end position="346"/>
    </location>
</feature>
<keyword evidence="4" id="KW-0804">Transcription</keyword>
<accession>A0A9W8IFL8</accession>
<protein>
    <recommendedName>
        <fullName evidence="7">Zn(2)-C6 fungal-type domain-containing protein</fullName>
    </recommendedName>
</protein>
<feature type="region of interest" description="Disordered" evidence="6">
    <location>
        <begin position="1273"/>
        <end position="1304"/>
    </location>
</feature>
<dbReference type="InterPro" id="IPR050815">
    <property type="entry name" value="TF_fung"/>
</dbReference>
<dbReference type="GO" id="GO:0003677">
    <property type="term" value="F:DNA binding"/>
    <property type="evidence" value="ECO:0007669"/>
    <property type="project" value="InterPro"/>
</dbReference>
<evidence type="ECO:0000313" key="9">
    <source>
        <dbReference type="Proteomes" id="UP001140074"/>
    </source>
</evidence>
<dbReference type="GO" id="GO:0006351">
    <property type="term" value="P:DNA-templated transcription"/>
    <property type="evidence" value="ECO:0007669"/>
    <property type="project" value="InterPro"/>
</dbReference>
<evidence type="ECO:0000256" key="4">
    <source>
        <dbReference type="ARBA" id="ARBA00023163"/>
    </source>
</evidence>
<evidence type="ECO:0000256" key="2">
    <source>
        <dbReference type="ARBA" id="ARBA00022723"/>
    </source>
</evidence>
<dbReference type="InterPro" id="IPR001138">
    <property type="entry name" value="Zn2Cys6_DnaBD"/>
</dbReference>
<dbReference type="GO" id="GO:0008270">
    <property type="term" value="F:zinc ion binding"/>
    <property type="evidence" value="ECO:0007669"/>
    <property type="project" value="InterPro"/>
</dbReference>
<feature type="compositionally biased region" description="Basic and acidic residues" evidence="6">
    <location>
        <begin position="286"/>
        <end position="295"/>
    </location>
</feature>
<dbReference type="Pfam" id="PF04082">
    <property type="entry name" value="Fungal_trans"/>
    <property type="match status" value="1"/>
</dbReference>
<dbReference type="SUPFAM" id="SSF57701">
    <property type="entry name" value="Zn2/Cys6 DNA-binding domain"/>
    <property type="match status" value="1"/>
</dbReference>
<feature type="compositionally biased region" description="Basic and acidic residues" evidence="6">
    <location>
        <begin position="306"/>
        <end position="325"/>
    </location>
</feature>
<organism evidence="8 9">
    <name type="scientific">Coemansia aciculifera</name>
    <dbReference type="NCBI Taxonomy" id="417176"/>
    <lineage>
        <taxon>Eukaryota</taxon>
        <taxon>Fungi</taxon>
        <taxon>Fungi incertae sedis</taxon>
        <taxon>Zoopagomycota</taxon>
        <taxon>Kickxellomycotina</taxon>
        <taxon>Kickxellomycetes</taxon>
        <taxon>Kickxellales</taxon>
        <taxon>Kickxellaceae</taxon>
        <taxon>Coemansia</taxon>
    </lineage>
</organism>
<dbReference type="InterPro" id="IPR036864">
    <property type="entry name" value="Zn2-C6_fun-type_DNA-bd_sf"/>
</dbReference>
<feature type="region of interest" description="Disordered" evidence="6">
    <location>
        <begin position="229"/>
        <end position="266"/>
    </location>
</feature>
<dbReference type="SMART" id="SM00066">
    <property type="entry name" value="GAL4"/>
    <property type="match status" value="1"/>
</dbReference>
<feature type="domain" description="Zn(2)-C6 fungal-type" evidence="7">
    <location>
        <begin position="355"/>
        <end position="385"/>
    </location>
</feature>
<proteinExistence type="predicted"/>
<feature type="compositionally biased region" description="Low complexity" evidence="6">
    <location>
        <begin position="1539"/>
        <end position="1550"/>
    </location>
</feature>
<reference evidence="8" key="1">
    <citation type="submission" date="2022-07" db="EMBL/GenBank/DDBJ databases">
        <title>Phylogenomic reconstructions and comparative analyses of Kickxellomycotina fungi.</title>
        <authorList>
            <person name="Reynolds N.K."/>
            <person name="Stajich J.E."/>
            <person name="Barry K."/>
            <person name="Grigoriev I.V."/>
            <person name="Crous P."/>
            <person name="Smith M.E."/>
        </authorList>
    </citation>
    <scope>NUCLEOTIDE SEQUENCE</scope>
    <source>
        <strain evidence="8">RSA 476</strain>
    </source>
</reference>
<feature type="compositionally biased region" description="Pro residues" evidence="6">
    <location>
        <begin position="1516"/>
        <end position="1535"/>
    </location>
</feature>
<gene>
    <name evidence="8" type="ORF">GGH94_004273</name>
</gene>
<feature type="compositionally biased region" description="Low complexity" evidence="6">
    <location>
        <begin position="229"/>
        <end position="242"/>
    </location>
</feature>
<feature type="compositionally biased region" description="Low complexity" evidence="6">
    <location>
        <begin position="99"/>
        <end position="126"/>
    </location>
</feature>
<evidence type="ECO:0000313" key="8">
    <source>
        <dbReference type="EMBL" id="KAJ2862447.1"/>
    </source>
</evidence>
<evidence type="ECO:0000259" key="7">
    <source>
        <dbReference type="PROSITE" id="PS50048"/>
    </source>
</evidence>
<feature type="compositionally biased region" description="Polar residues" evidence="6">
    <location>
        <begin position="744"/>
        <end position="754"/>
    </location>
</feature>
<keyword evidence="9" id="KW-1185">Reference proteome</keyword>
<dbReference type="PRINTS" id="PR00755">
    <property type="entry name" value="AFLATOXINBRP"/>
</dbReference>
<dbReference type="InterPro" id="IPR007219">
    <property type="entry name" value="XnlR_reg_dom"/>
</dbReference>
<keyword evidence="3" id="KW-0805">Transcription regulation</keyword>
<evidence type="ECO:0000256" key="5">
    <source>
        <dbReference type="ARBA" id="ARBA00023242"/>
    </source>
</evidence>
<comment type="subcellular location">
    <subcellularLocation>
        <location evidence="1">Nucleus</location>
    </subcellularLocation>
</comment>
<dbReference type="Proteomes" id="UP001140074">
    <property type="component" value="Unassembled WGS sequence"/>
</dbReference>
<dbReference type="EMBL" id="JANBUY010000168">
    <property type="protein sequence ID" value="KAJ2862447.1"/>
    <property type="molecule type" value="Genomic_DNA"/>
</dbReference>
<feature type="compositionally biased region" description="Polar residues" evidence="6">
    <location>
        <begin position="137"/>
        <end position="149"/>
    </location>
</feature>
<evidence type="ECO:0000256" key="1">
    <source>
        <dbReference type="ARBA" id="ARBA00004123"/>
    </source>
</evidence>
<feature type="compositionally biased region" description="Low complexity" evidence="6">
    <location>
        <begin position="171"/>
        <end position="180"/>
    </location>
</feature>
<keyword evidence="2" id="KW-0479">Metal-binding</keyword>
<dbReference type="Gene3D" id="4.10.240.10">
    <property type="entry name" value="Zn(2)-C6 fungal-type DNA-binding domain"/>
    <property type="match status" value="1"/>
</dbReference>
<sequence>MLPQSTEQPLEERPPVARLVPHTTATPLPSIPPGAVDVQGAQQRALLLPPPPPQSQPHQIRLGHPHNHNQQEALQSPTVHDHTVFSPQGEPRRNNGKWYPPQQHQHNHYYQHQQQQQQQQPQSQHHPYPRPLADATSPGTGNHHYQQQHPRPLSGDRAEGVKRLRSEHSHSLNPSASSSHHGQEEGMYSYSAYSSAPLHNDVAVAAPSSLTPPMPPMSTMPPARLQMRSASVSISPVPSSSAHLSRGIPDNGPRIPQAPNSATVAAPHPAASLNLPQSMRPVVAEDQRLNGDQRRQVAGLSDDDNDNKGDDAHDIHEGEEADHTTIDSSTSRSNHHRHEMETASRLEQKRRLNQACLLCRRKKIRCDSSQPSCSNCQRRGIQCIYPEVRKRGRPPRMYTFADFALPGQPLPPELHGIANVHASAMLPPAAGGFQGSSAGHNTSNMPAWRQVATEYTAGHLRGPDSAAGMSGTSTPAYTLSEYDQSPALPPLSVAMGRGGQAHQGMGGYHTMGRGSLDPMLLPTPPLGVDQAVLDLFEYITPGFPIVHRQTLVQNIRDRSLTLPLWLAIHAVSARFETHHGGRALGQNPQHPLPPSTQQRLSGPALGAGYAEKTHAMLVNRFGHRQPRPVWGRNERGRMVVGRDPALEHGEAAGSDLSRREVVELLQTHILLSIYYAGNWELELAVETHAAAVRIAQRMGVHLIDDPSRLPDASGIFNPTAAQHQRKRAQDWSSPACGPSYSSSRWQANAGSQQPLPGGPNDIEVSNGHLNDSSASADIRKNWIEYETLRRIWWSMFILDRTYYMCAGSPRMIHISGFRVRLPCNDLEWDSMHAQPTSGSPTAAASLTMPDSGQQPSGLMVRTFREAVMHTSLSEQAANEIAATPSADPHIYRYAAALAGLIDSIMDFGEDIRALATPPLMEGTEILAQLRAEQLGTSSGGQYSQKASTAVWLGSRNASKQYAWAGRSGWHSSSVSAAWPPDWRSRMRVLQERAAGLEARFTEWYSSMPIAQYARKPYLYSQLPLQDRITYFHQQIVYYGGVIQLQSLIVMAQGLLLPDPVDDGSAAFGPSALTNMLWRSLMDIDVAQQLAGDIRSRRPTGDSVSSDPMYASRRRQFGGHSGWTPRRQYGVGNTLGTEGPLNDGGAAVAGDDSAPLVPLDEDGNSPELIREELQRMVQAAWCRCTEAAIAMSSAVKRATEVRKIASANPNTTYYDPTFRPQVLPPYRGEVVSGEPSAGPTYGASGRYERAPMAGEMRASPQQPHMSTMSMHGLAEGLSRSPLPPPPTTHSPYQPQEHSKSPRVANPGMVVDSAAGPGQVIDDATFFMRFNMFTCSAAYIGACIHLQNLKVTPRWELAIRRHNEAMAKLSDARATRGVGITSSSMAEDRDMGMLSSPQDIGVLPPPPPPPLPALPCTPDQARDGVKTLVKILEGISPYWRVGSRVDRIRTMWREIEGSDLLPSAQVLASPSARIPGPPPMPMPQPPMPSTPMSGMETGQWVQRSPVSSRHHRQHRPPSQSPPPPPPPILHHQQPPPQSLYNNSSMSIAAISSDLPAQPPSMPVHSRQPSAVGPLPPQPSSSSMMMMSSRQNIGMPPPPRP</sequence>
<feature type="region of interest" description="Disordered" evidence="6">
    <location>
        <begin position="1225"/>
        <end position="1245"/>
    </location>
</feature>
<evidence type="ECO:0000256" key="6">
    <source>
        <dbReference type="SAM" id="MobiDB-lite"/>
    </source>
</evidence>
<feature type="region of interest" description="Disordered" evidence="6">
    <location>
        <begin position="832"/>
        <end position="855"/>
    </location>
</feature>
<feature type="region of interest" description="Disordered" evidence="6">
    <location>
        <begin position="1467"/>
        <end position="1598"/>
    </location>
</feature>
<dbReference type="PROSITE" id="PS00463">
    <property type="entry name" value="ZN2_CY6_FUNGAL_1"/>
    <property type="match status" value="1"/>
</dbReference>